<accession>A0ABV2D4D0</accession>
<dbReference type="EMBL" id="JBEWLY010000022">
    <property type="protein sequence ID" value="MET1756484.1"/>
    <property type="molecule type" value="Genomic_DNA"/>
</dbReference>
<name>A0ABV2D4D0_9SPHN</name>
<comment type="caution">
    <text evidence="2">The sequence shown here is derived from an EMBL/GenBank/DDBJ whole genome shotgun (WGS) entry which is preliminary data.</text>
</comment>
<dbReference type="Pfam" id="PF21818">
    <property type="entry name" value="DUF6884"/>
    <property type="match status" value="1"/>
</dbReference>
<evidence type="ECO:0000313" key="2">
    <source>
        <dbReference type="EMBL" id="MET1756484.1"/>
    </source>
</evidence>
<protein>
    <submittedName>
        <fullName evidence="2">DUF6884 domain-containing protein</fullName>
    </submittedName>
</protein>
<sequence>MKPLRSLDRDTRRARLLAARTRPVGGINRKGIFAGDWDRGSVVGQFRSGRGSWRGLATYKSPPAPRAVYLVACVSQKGEEPAPARALYRSDWFRKACAYVEATGCEWFILSAEHGLLHPDAPIAPYDTTLAKLGAEGRAAWGERVAAQIDAAIGPDFAGELIFLAGQHYRAPLAAYAGDRARVPMEGLGIGQQKAWLAAQLAEIER</sequence>
<keyword evidence="3" id="KW-1185">Reference proteome</keyword>
<evidence type="ECO:0000313" key="3">
    <source>
        <dbReference type="Proteomes" id="UP001548713"/>
    </source>
</evidence>
<organism evidence="2 3">
    <name type="scientific">Novosphingobium kalidii</name>
    <dbReference type="NCBI Taxonomy" id="3230299"/>
    <lineage>
        <taxon>Bacteria</taxon>
        <taxon>Pseudomonadati</taxon>
        <taxon>Pseudomonadota</taxon>
        <taxon>Alphaproteobacteria</taxon>
        <taxon>Sphingomonadales</taxon>
        <taxon>Sphingomonadaceae</taxon>
        <taxon>Novosphingobium</taxon>
    </lineage>
</organism>
<proteinExistence type="predicted"/>
<gene>
    <name evidence="2" type="ORF">ABVV53_13655</name>
</gene>
<reference evidence="2 3" key="1">
    <citation type="submission" date="2024-07" db="EMBL/GenBank/DDBJ databases">
        <title>Novosphingobium kalidii RD2P27.</title>
        <authorList>
            <person name="Sun J.-Q."/>
        </authorList>
    </citation>
    <scope>NUCLEOTIDE SEQUENCE [LARGE SCALE GENOMIC DNA]</scope>
    <source>
        <strain evidence="2 3">RD2P27</strain>
    </source>
</reference>
<dbReference type="InterPro" id="IPR049251">
    <property type="entry name" value="DUF6884"/>
</dbReference>
<dbReference type="Proteomes" id="UP001548713">
    <property type="component" value="Unassembled WGS sequence"/>
</dbReference>
<feature type="domain" description="DUF6884" evidence="1">
    <location>
        <begin position="68"/>
        <end position="198"/>
    </location>
</feature>
<dbReference type="RefSeq" id="WP_353984976.1">
    <property type="nucleotide sequence ID" value="NZ_JBEWLY010000022.1"/>
</dbReference>
<evidence type="ECO:0000259" key="1">
    <source>
        <dbReference type="Pfam" id="PF21818"/>
    </source>
</evidence>